<evidence type="ECO:0000259" key="5">
    <source>
        <dbReference type="PROSITE" id="PS51007"/>
    </source>
</evidence>
<dbReference type="Pfam" id="PF00034">
    <property type="entry name" value="Cytochrom_C"/>
    <property type="match status" value="1"/>
</dbReference>
<dbReference type="OrthoDB" id="7854060at2"/>
<dbReference type="Proteomes" id="UP000565745">
    <property type="component" value="Unassembled WGS sequence"/>
</dbReference>
<protein>
    <submittedName>
        <fullName evidence="6">Cytochrome c</fullName>
    </submittedName>
</protein>
<dbReference type="PANTHER" id="PTHR33751">
    <property type="entry name" value="CBB3-TYPE CYTOCHROME C OXIDASE SUBUNIT FIXP"/>
    <property type="match status" value="1"/>
</dbReference>
<dbReference type="Gene3D" id="1.10.760.10">
    <property type="entry name" value="Cytochrome c-like domain"/>
    <property type="match status" value="1"/>
</dbReference>
<keyword evidence="7" id="KW-1185">Reference proteome</keyword>
<dbReference type="InterPro" id="IPR036909">
    <property type="entry name" value="Cyt_c-like_dom_sf"/>
</dbReference>
<evidence type="ECO:0000313" key="6">
    <source>
        <dbReference type="EMBL" id="MBB4175808.1"/>
    </source>
</evidence>
<accession>A0A7W6Q5J4</accession>
<reference evidence="6 7" key="1">
    <citation type="submission" date="2020-08" db="EMBL/GenBank/DDBJ databases">
        <title>Genomic Encyclopedia of Type Strains, Phase IV (KMG-IV): sequencing the most valuable type-strain genomes for metagenomic binning, comparative biology and taxonomic classification.</title>
        <authorList>
            <person name="Goeker M."/>
        </authorList>
    </citation>
    <scope>NUCLEOTIDE SEQUENCE [LARGE SCALE GENOMIC DNA]</scope>
    <source>
        <strain evidence="6 7">DSM 101015</strain>
    </source>
</reference>
<keyword evidence="3 4" id="KW-0408">Iron</keyword>
<dbReference type="SUPFAM" id="SSF46626">
    <property type="entry name" value="Cytochrome c"/>
    <property type="match status" value="1"/>
</dbReference>
<evidence type="ECO:0000313" key="7">
    <source>
        <dbReference type="Proteomes" id="UP000565745"/>
    </source>
</evidence>
<dbReference type="InterPro" id="IPR050597">
    <property type="entry name" value="Cytochrome_c_Oxidase_Subunit"/>
</dbReference>
<dbReference type="PROSITE" id="PS51007">
    <property type="entry name" value="CYTC"/>
    <property type="match status" value="1"/>
</dbReference>
<dbReference type="EMBL" id="JACIFU010000006">
    <property type="protein sequence ID" value="MBB4175808.1"/>
    <property type="molecule type" value="Genomic_DNA"/>
</dbReference>
<gene>
    <name evidence="6" type="ORF">GGR93_003616</name>
</gene>
<evidence type="ECO:0000256" key="1">
    <source>
        <dbReference type="ARBA" id="ARBA00022617"/>
    </source>
</evidence>
<proteinExistence type="predicted"/>
<keyword evidence="2 4" id="KW-0479">Metal-binding</keyword>
<dbReference type="PANTHER" id="PTHR33751:SF1">
    <property type="entry name" value="CBB3-TYPE CYTOCHROME C OXIDASE SUBUNIT FIXP"/>
    <property type="match status" value="1"/>
</dbReference>
<dbReference type="AlphaFoldDB" id="A0A7W6Q5J4"/>
<dbReference type="GO" id="GO:0046872">
    <property type="term" value="F:metal ion binding"/>
    <property type="evidence" value="ECO:0007669"/>
    <property type="project" value="UniProtKB-KW"/>
</dbReference>
<evidence type="ECO:0000256" key="3">
    <source>
        <dbReference type="ARBA" id="ARBA00023004"/>
    </source>
</evidence>
<name>A0A7W6Q5J4_9RHOB</name>
<keyword evidence="1 4" id="KW-0349">Heme</keyword>
<comment type="caution">
    <text evidence="6">The sequence shown here is derived from an EMBL/GenBank/DDBJ whole genome shotgun (WGS) entry which is preliminary data.</text>
</comment>
<evidence type="ECO:0000256" key="2">
    <source>
        <dbReference type="ARBA" id="ARBA00022723"/>
    </source>
</evidence>
<organism evidence="6 7">
    <name type="scientific">Sulfitobacter noctilucicola</name>
    <dbReference type="NCBI Taxonomy" id="1342301"/>
    <lineage>
        <taxon>Bacteria</taxon>
        <taxon>Pseudomonadati</taxon>
        <taxon>Pseudomonadota</taxon>
        <taxon>Alphaproteobacteria</taxon>
        <taxon>Rhodobacterales</taxon>
        <taxon>Roseobacteraceae</taxon>
        <taxon>Sulfitobacter</taxon>
    </lineage>
</organism>
<dbReference type="InterPro" id="IPR009056">
    <property type="entry name" value="Cyt_c-like_dom"/>
</dbReference>
<feature type="domain" description="Cytochrome c" evidence="5">
    <location>
        <begin position="54"/>
        <end position="140"/>
    </location>
</feature>
<evidence type="ECO:0000256" key="4">
    <source>
        <dbReference type="PROSITE-ProRule" id="PRU00433"/>
    </source>
</evidence>
<dbReference type="RefSeq" id="WP_025054286.1">
    <property type="nucleotide sequence ID" value="NZ_JACIFU010000006.1"/>
</dbReference>
<sequence>MKWAAIFFALIAVAAAGWYILQPTHSQTGTQTDESMALPAGALATVKLPPSFTEQEQIGKRGYDAACAACHGVNGQGQDGVAPPLVHKIYEPGHHGDMTFVLAAQNGVRAHHWKFGNMPPVEGVTRAEVLHIVAYIRALQRENGINSESYRPEAKTITAIE</sequence>
<dbReference type="GO" id="GO:0009055">
    <property type="term" value="F:electron transfer activity"/>
    <property type="evidence" value="ECO:0007669"/>
    <property type="project" value="InterPro"/>
</dbReference>
<dbReference type="GO" id="GO:0020037">
    <property type="term" value="F:heme binding"/>
    <property type="evidence" value="ECO:0007669"/>
    <property type="project" value="InterPro"/>
</dbReference>